<dbReference type="RefSeq" id="YP_009120442.1">
    <property type="nucleotide sequence ID" value="NC_026440.1"/>
</dbReference>
<dbReference type="KEGG" id="vg:23463124"/>
<accession>A0A0B5JEL2</accession>
<evidence type="ECO:0000313" key="1">
    <source>
        <dbReference type="EMBL" id="AJF98207.1"/>
    </source>
</evidence>
<proteinExistence type="predicted"/>
<sequence>MIPFFVHGVFSGVVENLSTRWLLLEPRRGMRIAPPHTHTPCRQPTLTFFFYEKNTASKNRVAAQCQPFLWGPLFLCNRRHDGRARACRKNRVHFFDCLGK</sequence>
<reference evidence="1 2" key="1">
    <citation type="journal article" date="2015" name="Parasitol. Res.">
        <title>Viruses in close associations with free-living amoebae.</title>
        <authorList>
            <person name="Scheid P."/>
        </authorList>
    </citation>
    <scope>NUCLEOTIDE SEQUENCE [LARGE SCALE GENOMIC DNA]</scope>
    <source>
        <strain evidence="1">KlaHel</strain>
    </source>
</reference>
<organism evidence="1 2">
    <name type="scientific">Pandoravirus inopinatum</name>
    <dbReference type="NCBI Taxonomy" id="1605721"/>
    <lineage>
        <taxon>Viruses</taxon>
        <taxon>Pandoravirus</taxon>
    </lineage>
</organism>
<protein>
    <submittedName>
        <fullName evidence="1">Uncharacterized protein</fullName>
    </submittedName>
</protein>
<dbReference type="Proteomes" id="UP000202511">
    <property type="component" value="Segment"/>
</dbReference>
<dbReference type="GeneID" id="23463124"/>
<dbReference type="EMBL" id="KP136319">
    <property type="protein sequence ID" value="AJF98207.1"/>
    <property type="molecule type" value="Genomic_DNA"/>
</dbReference>
<name>A0A0B5JEL2_9VIRU</name>
<evidence type="ECO:0000313" key="2">
    <source>
        <dbReference type="Proteomes" id="UP000202511"/>
    </source>
</evidence>